<comment type="function">
    <text evidence="4">Binds RpoD and negatively regulates RpoD-mediated transcription activation by preventing the interaction between the primary sigma factor RpoD with the catalytic core of the RNA polymerase and with promoter DNA. May be involved in replacement of the RNA polymerase sigma subunit from RpoD to RpoS during the transition from exponential growth to the stationary phase.</text>
</comment>
<keyword evidence="1 4" id="KW-0963">Cytoplasm</keyword>
<dbReference type="InterPro" id="IPR007448">
    <property type="entry name" value="Sigma70_reg_Rsd_AlgQ"/>
</dbReference>
<dbReference type="GO" id="GO:0006355">
    <property type="term" value="P:regulation of DNA-templated transcription"/>
    <property type="evidence" value="ECO:0007669"/>
    <property type="project" value="InterPro"/>
</dbReference>
<accession>A0A370Q486</accession>
<dbReference type="Gene3D" id="1.20.120.1370">
    <property type="entry name" value="Regulator of RNA polymerase sigma(70) subunit, domain 4"/>
    <property type="match status" value="1"/>
</dbReference>
<evidence type="ECO:0000256" key="1">
    <source>
        <dbReference type="ARBA" id="ARBA00022490"/>
    </source>
</evidence>
<comment type="caution">
    <text evidence="6">The sequence shown here is derived from an EMBL/GenBank/DDBJ whole genome shotgun (WGS) entry which is preliminary data.</text>
</comment>
<dbReference type="EMBL" id="QRAP01000019">
    <property type="protein sequence ID" value="RDK83198.1"/>
    <property type="molecule type" value="Genomic_DNA"/>
</dbReference>
<dbReference type="GO" id="GO:0005737">
    <property type="term" value="C:cytoplasm"/>
    <property type="evidence" value="ECO:0007669"/>
    <property type="project" value="UniProtKB-SubCell"/>
</dbReference>
<reference evidence="6 7" key="1">
    <citation type="submission" date="2018-07" db="EMBL/GenBank/DDBJ databases">
        <title>Genomic Encyclopedia of Type Strains, Phase IV (KMG-IV): sequencing the most valuable type-strain genomes for metagenomic binning, comparative biology and taxonomic classification.</title>
        <authorList>
            <person name="Goeker M."/>
        </authorList>
    </citation>
    <scope>NUCLEOTIDE SEQUENCE [LARGE SCALE GENOMIC DNA]</scope>
    <source>
        <strain evidence="6 7">DSM 103736</strain>
    </source>
</reference>
<comment type="similarity">
    <text evidence="4 5">Belongs to the Rsd/AlgQ family.</text>
</comment>
<dbReference type="Pfam" id="PF04353">
    <property type="entry name" value="Rsd_AlgQ"/>
    <property type="match status" value="1"/>
</dbReference>
<evidence type="ECO:0000313" key="7">
    <source>
        <dbReference type="Proteomes" id="UP000254848"/>
    </source>
</evidence>
<keyword evidence="2 4" id="KW-0805">Transcription regulation</keyword>
<evidence type="ECO:0000256" key="2">
    <source>
        <dbReference type="ARBA" id="ARBA00023015"/>
    </source>
</evidence>
<organism evidence="6 7">
    <name type="scientific">Enterobacillus tribolii</name>
    <dbReference type="NCBI Taxonomy" id="1487935"/>
    <lineage>
        <taxon>Bacteria</taxon>
        <taxon>Pseudomonadati</taxon>
        <taxon>Pseudomonadota</taxon>
        <taxon>Gammaproteobacteria</taxon>
        <taxon>Enterobacterales</taxon>
        <taxon>Hafniaceae</taxon>
        <taxon>Enterobacillus</taxon>
    </lineage>
</organism>
<evidence type="ECO:0000256" key="5">
    <source>
        <dbReference type="RuleBase" id="RU004409"/>
    </source>
</evidence>
<keyword evidence="7" id="KW-1185">Reference proteome</keyword>
<dbReference type="InterPro" id="IPR023785">
    <property type="entry name" value="Sigma70_reg_Rsd"/>
</dbReference>
<name>A0A370Q486_9GAMM</name>
<dbReference type="InterPro" id="IPR038309">
    <property type="entry name" value="Rsd/AlgQ_sf"/>
</dbReference>
<comment type="subcellular location">
    <subcellularLocation>
        <location evidence="4">Cytoplasm</location>
    </subcellularLocation>
</comment>
<proteinExistence type="inferred from homology"/>
<dbReference type="HAMAP" id="MF_01181">
    <property type="entry name" value="Rsd"/>
    <property type="match status" value="1"/>
</dbReference>
<evidence type="ECO:0000256" key="4">
    <source>
        <dbReference type="HAMAP-Rule" id="MF_01181"/>
    </source>
</evidence>
<dbReference type="RefSeq" id="WP_115460508.1">
    <property type="nucleotide sequence ID" value="NZ_QRAP01000019.1"/>
</dbReference>
<protein>
    <recommendedName>
        <fullName evidence="4">Regulator of sigma D</fullName>
    </recommendedName>
</protein>
<dbReference type="NCBIfam" id="NF008723">
    <property type="entry name" value="PRK11718.1"/>
    <property type="match status" value="1"/>
</dbReference>
<evidence type="ECO:0000256" key="3">
    <source>
        <dbReference type="ARBA" id="ARBA00023163"/>
    </source>
</evidence>
<evidence type="ECO:0000313" key="6">
    <source>
        <dbReference type="EMBL" id="RDK83198.1"/>
    </source>
</evidence>
<gene>
    <name evidence="4" type="primary">rsd</name>
    <name evidence="6" type="ORF">C8D90_1199</name>
</gene>
<dbReference type="AlphaFoldDB" id="A0A370Q486"/>
<keyword evidence="3 4" id="KW-0804">Transcription</keyword>
<comment type="subunit">
    <text evidence="4">Interacts with RpoD.</text>
</comment>
<dbReference type="Proteomes" id="UP000254848">
    <property type="component" value="Unassembled WGS sequence"/>
</dbReference>
<dbReference type="OrthoDB" id="5567237at2"/>
<dbReference type="PIRSF" id="PIRSF016548">
    <property type="entry name" value="Rsd_AlgQ"/>
    <property type="match status" value="1"/>
</dbReference>
<sequence length="172" mass="19703">MLNHLENLAQRVGGSNELIDHWLHARKQLIVAYYALVGLKPNKEKHTPLNEKALENFCHNLIDYLSAGHFHIYDRIVEMVEGKDSPHLTITQKIYPALHDNTKVIMAFHDRFTTDEIDEDACLALHDALSHIGETLAARFALEDNLIQVAFEVWQHNQPSDNNEHEVLNQPA</sequence>